<evidence type="ECO:0000256" key="1">
    <source>
        <dbReference type="ARBA" id="ARBA00022801"/>
    </source>
</evidence>
<feature type="domain" description="Dystroglycan-type cadherin-like" evidence="3">
    <location>
        <begin position="458"/>
        <end position="549"/>
    </location>
</feature>
<dbReference type="GO" id="GO:0009341">
    <property type="term" value="C:beta-galactosidase complex"/>
    <property type="evidence" value="ECO:0007669"/>
    <property type="project" value="InterPro"/>
</dbReference>
<dbReference type="Pfam" id="PF05345">
    <property type="entry name" value="He_PIG"/>
    <property type="match status" value="3"/>
</dbReference>
<keyword evidence="2" id="KW-0326">Glycosidase</keyword>
<dbReference type="GO" id="GO:0016011">
    <property type="term" value="C:dystroglycan complex"/>
    <property type="evidence" value="ECO:0007669"/>
    <property type="project" value="TreeGrafter"/>
</dbReference>
<dbReference type="InterPro" id="IPR013783">
    <property type="entry name" value="Ig-like_fold"/>
</dbReference>
<name>A0A7W6ERF7_9BACT</name>
<dbReference type="SMART" id="SM00736">
    <property type="entry name" value="CADG"/>
    <property type="match status" value="3"/>
</dbReference>
<evidence type="ECO:0000259" key="3">
    <source>
        <dbReference type="SMART" id="SM00736"/>
    </source>
</evidence>
<dbReference type="AlphaFoldDB" id="A0A7W6ERF7"/>
<accession>A0A7W6ERF7</accession>
<keyword evidence="1" id="KW-0378">Hydrolase</keyword>
<dbReference type="SUPFAM" id="SSF51445">
    <property type="entry name" value="(Trans)glycosidases"/>
    <property type="match status" value="1"/>
</dbReference>
<dbReference type="InterPro" id="IPR015919">
    <property type="entry name" value="Cadherin-like_sf"/>
</dbReference>
<keyword evidence="5" id="KW-1185">Reference proteome</keyword>
<dbReference type="EMBL" id="JACIBY010000007">
    <property type="protein sequence ID" value="MBB3839503.1"/>
    <property type="molecule type" value="Genomic_DNA"/>
</dbReference>
<evidence type="ECO:0000313" key="5">
    <source>
        <dbReference type="Proteomes" id="UP000541352"/>
    </source>
</evidence>
<dbReference type="Proteomes" id="UP000541352">
    <property type="component" value="Unassembled WGS sequence"/>
</dbReference>
<dbReference type="PANTHER" id="PTHR21559">
    <property type="entry name" value="DYSTROGLYCAN-RELATED"/>
    <property type="match status" value="1"/>
</dbReference>
<dbReference type="GO" id="GO:0004565">
    <property type="term" value="F:beta-galactosidase activity"/>
    <property type="evidence" value="ECO:0007669"/>
    <property type="project" value="InterPro"/>
</dbReference>
<reference evidence="4 5" key="1">
    <citation type="submission" date="2020-08" db="EMBL/GenBank/DDBJ databases">
        <title>Genomic Encyclopedia of Type Strains, Phase IV (KMG-IV): sequencing the most valuable type-strain genomes for metagenomic binning, comparative biology and taxonomic classification.</title>
        <authorList>
            <person name="Goeker M."/>
        </authorList>
    </citation>
    <scope>NUCLEOTIDE SEQUENCE [LARGE SCALE GENOMIC DNA]</scope>
    <source>
        <strain evidence="4 5">DSM 17976</strain>
    </source>
</reference>
<dbReference type="GO" id="GO:0043236">
    <property type="term" value="F:laminin binding"/>
    <property type="evidence" value="ECO:0007669"/>
    <property type="project" value="TreeGrafter"/>
</dbReference>
<evidence type="ECO:0000256" key="2">
    <source>
        <dbReference type="ARBA" id="ARBA00023295"/>
    </source>
</evidence>
<dbReference type="GO" id="GO:0005975">
    <property type="term" value="P:carbohydrate metabolic process"/>
    <property type="evidence" value="ECO:0007669"/>
    <property type="project" value="InterPro"/>
</dbReference>
<dbReference type="SUPFAM" id="SSF49313">
    <property type="entry name" value="Cadherin-like"/>
    <property type="match status" value="4"/>
</dbReference>
<dbReference type="RefSeq" id="WP_183975852.1">
    <property type="nucleotide sequence ID" value="NZ_JACIBY010000007.1"/>
</dbReference>
<dbReference type="InterPro" id="IPR017853">
    <property type="entry name" value="GH"/>
</dbReference>
<dbReference type="InterPro" id="IPR006644">
    <property type="entry name" value="Cadg"/>
</dbReference>
<dbReference type="Gene3D" id="2.60.40.10">
    <property type="entry name" value="Immunoglobulins"/>
    <property type="match status" value="4"/>
</dbReference>
<dbReference type="InterPro" id="IPR026444">
    <property type="entry name" value="Secre_tail"/>
</dbReference>
<comment type="caution">
    <text evidence="4">The sequence shown here is derived from an EMBL/GenBank/DDBJ whole genome shotgun (WGS) entry which is preliminary data.</text>
</comment>
<dbReference type="Pfam" id="PF18962">
    <property type="entry name" value="Por_Secre_tail"/>
    <property type="match status" value="1"/>
</dbReference>
<evidence type="ECO:0000313" key="4">
    <source>
        <dbReference type="EMBL" id="MBB3839503.1"/>
    </source>
</evidence>
<dbReference type="InterPro" id="IPR013529">
    <property type="entry name" value="Glyco_hydro_42_N"/>
</dbReference>
<dbReference type="GO" id="GO:0005509">
    <property type="term" value="F:calcium ion binding"/>
    <property type="evidence" value="ECO:0007669"/>
    <property type="project" value="InterPro"/>
</dbReference>
<proteinExistence type="predicted"/>
<feature type="domain" description="Dystroglycan-type cadherin-like" evidence="3">
    <location>
        <begin position="735"/>
        <end position="825"/>
    </location>
</feature>
<organism evidence="4 5">
    <name type="scientific">Runella defluvii</name>
    <dbReference type="NCBI Taxonomy" id="370973"/>
    <lineage>
        <taxon>Bacteria</taxon>
        <taxon>Pseudomonadati</taxon>
        <taxon>Bacteroidota</taxon>
        <taxon>Cytophagia</taxon>
        <taxon>Cytophagales</taxon>
        <taxon>Spirosomataceae</taxon>
        <taxon>Runella</taxon>
    </lineage>
</organism>
<sequence length="1019" mass="114339">MIKIVGIWLGVIWATMAVAQQGAQQRYVGLQLLNLNAEPDYGADIIEQSVGAGANLVVLTIYWDEVYKTATSQPDWRQPDRQMEQIARLGVKAGIRIMLGRKIERLQGFWTLNETMNDDLGRPLWGAYGRTCFSFAHAPTVTKAQSFLKEVCQRYNAYQSQGTILYVTFVNTPTQELGYHYETELNGDYKQVYPTGFDYSSPSLEAFKGWITQQYKRINKLNYIWGAKFTSLNDVRPPTTAYRPLPAYRTRAGKDWYLFSHLQLKNFIDQSIRTIKQVNPSYKVVNEYGAVIDVQAAVRGTIAFKNLDENADGTKVHNDLYWNHRFITDVVRSNRPGKWIMNETFFSPVYSDDLLIKHFDECFENGCNVVTMVASTKDARLSSIFGPVAARWKNRPWSELRSNATITYKATEVLDSTSTIVEKAWRTHPQPSPIDVKLEEDILGEDYWRILAANVYPVVANPIIDRATKPKKTYSYTLPKDVFLDPDGEIVTIEALEKPQWLTFSNGTFTGTVPDQLGESKITLRAIDDEGATVQTSFLLKIVNVNQKPVVKRTLPDFESSLNQTISYPIQGDIFDDPDGVIVRTQAIGLRPWMSFNSKEFSAYPQEQGTFTITLRGIDDDSAYAETSFKVKILNRSPIVKQLLPEKTIAQNKAFRFKVPTSIFTDPDGQITKVKAVGLPAWLTYDAATSTLTGTPTQLGTYQLGIRAYDNGGDSVETAFVIKVDLYGTQNVPPVLRYTPPNAQLYVTQRFSYKVSDSLFYDTNGYVDRIEAPNLPSWLTFKNNEISGIANAAGMYSVTLRAVDDDETSTSTTFNIEVKQAQLSFELIQAGKAGLRKSLGILKNGDVLTEATLPQSITVYANSEAPATKVDFVLRGPYSKNYTATRFPFTLFDEEMGFAPIAGRYVLEAVAFNDSAKVSAATIQFTVKSDQTLQDWEAYPNPFDRVCNVKLPKDLELASVEYQLLTVTGSSLPLNKSTVTVVEETAYIDMTSLALPKGTYFLKILESGSLKKIIKILKL</sequence>
<dbReference type="Gene3D" id="3.20.20.80">
    <property type="entry name" value="Glycosidases"/>
    <property type="match status" value="1"/>
</dbReference>
<dbReference type="Pfam" id="PF02449">
    <property type="entry name" value="Glyco_hydro_42"/>
    <property type="match status" value="1"/>
</dbReference>
<feature type="domain" description="Dystroglycan-type cadherin-like" evidence="3">
    <location>
        <begin position="639"/>
        <end position="734"/>
    </location>
</feature>
<dbReference type="PANTHER" id="PTHR21559:SF21">
    <property type="entry name" value="DYSTROGLYCAN 1"/>
    <property type="match status" value="1"/>
</dbReference>
<gene>
    <name evidence="4" type="ORF">FHS57_003512</name>
</gene>
<protein>
    <recommendedName>
        <fullName evidence="3">Dystroglycan-type cadherin-like domain-containing protein</fullName>
    </recommendedName>
</protein>